<dbReference type="Pfam" id="PF02367">
    <property type="entry name" value="TsaE"/>
    <property type="match status" value="1"/>
</dbReference>
<dbReference type="InterPro" id="IPR027417">
    <property type="entry name" value="P-loop_NTPase"/>
</dbReference>
<comment type="subcellular location">
    <subcellularLocation>
        <location evidence="1">Cytoplasm</location>
    </subcellularLocation>
</comment>
<dbReference type="InterPro" id="IPR003442">
    <property type="entry name" value="T6A_TsaE"/>
</dbReference>
<evidence type="ECO:0000313" key="11">
    <source>
        <dbReference type="EMBL" id="VBB69852.1"/>
    </source>
</evidence>
<evidence type="ECO:0000256" key="1">
    <source>
        <dbReference type="ARBA" id="ARBA00004496"/>
    </source>
</evidence>
<sequence length="164" mass="18091">MQKTTLTIPLPDLAAVTALGQALLRVVRPGTVLTLSGVIGSGKTTLARSLIRAAVGEEVEVPSPTFTLVQTYDTPSGITIWHFDLYRLSTHEEAFELGIEDAFTDGISLIEWPERLGPLWPPDRLDVIIVATGWNEERQAYLQGFGLWKNRIGCIIRAMTEMQA</sequence>
<dbReference type="PANTHER" id="PTHR33540:SF2">
    <property type="entry name" value="TRNA THREONYLCARBAMOYLADENOSINE BIOSYNTHESIS PROTEIN TSAE"/>
    <property type="match status" value="1"/>
</dbReference>
<dbReference type="NCBIfam" id="TIGR00150">
    <property type="entry name" value="T6A_YjeE"/>
    <property type="match status" value="1"/>
</dbReference>
<dbReference type="GO" id="GO:0046872">
    <property type="term" value="F:metal ion binding"/>
    <property type="evidence" value="ECO:0007669"/>
    <property type="project" value="UniProtKB-KW"/>
</dbReference>
<evidence type="ECO:0000256" key="6">
    <source>
        <dbReference type="ARBA" id="ARBA00022723"/>
    </source>
</evidence>
<dbReference type="SUPFAM" id="SSF52540">
    <property type="entry name" value="P-loop containing nucleoside triphosphate hydrolases"/>
    <property type="match status" value="1"/>
</dbReference>
<dbReference type="Gene3D" id="3.40.50.300">
    <property type="entry name" value="P-loop containing nucleotide triphosphate hydrolases"/>
    <property type="match status" value="1"/>
</dbReference>
<evidence type="ECO:0000256" key="5">
    <source>
        <dbReference type="ARBA" id="ARBA00022694"/>
    </source>
</evidence>
<reference evidence="11" key="1">
    <citation type="submission" date="2018-10" db="EMBL/GenBank/DDBJ databases">
        <authorList>
            <person name="Gruber-Vodicka H."/>
            <person name="Jaeckle O."/>
        </authorList>
    </citation>
    <scope>NUCLEOTIDE SEQUENCE</scope>
</reference>
<dbReference type="GO" id="GO:0002949">
    <property type="term" value="P:tRNA threonylcarbamoyladenosine modification"/>
    <property type="evidence" value="ECO:0007669"/>
    <property type="project" value="InterPro"/>
</dbReference>
<dbReference type="PANTHER" id="PTHR33540">
    <property type="entry name" value="TRNA THREONYLCARBAMOYLADENOSINE BIOSYNTHESIS PROTEIN TSAE"/>
    <property type="match status" value="1"/>
</dbReference>
<evidence type="ECO:0000256" key="3">
    <source>
        <dbReference type="ARBA" id="ARBA00019010"/>
    </source>
</evidence>
<keyword evidence="8" id="KW-0067">ATP-binding</keyword>
<gene>
    <name evidence="11" type="ORF">RIEGSTA812A_PEG_1325</name>
</gene>
<name>A0A484HDE3_9ZZZZ</name>
<keyword evidence="6" id="KW-0479">Metal-binding</keyword>
<keyword evidence="9" id="KW-0460">Magnesium</keyword>
<evidence type="ECO:0000256" key="8">
    <source>
        <dbReference type="ARBA" id="ARBA00022840"/>
    </source>
</evidence>
<accession>A0A484HDE3</accession>
<dbReference type="EMBL" id="LR026963">
    <property type="protein sequence ID" value="VBB69852.1"/>
    <property type="molecule type" value="Genomic_DNA"/>
</dbReference>
<dbReference type="AlphaFoldDB" id="A0A484HDE3"/>
<evidence type="ECO:0000256" key="9">
    <source>
        <dbReference type="ARBA" id="ARBA00022842"/>
    </source>
</evidence>
<keyword evidence="5" id="KW-0819">tRNA processing</keyword>
<keyword evidence="4" id="KW-0963">Cytoplasm</keyword>
<protein>
    <recommendedName>
        <fullName evidence="3">tRNA threonylcarbamoyladenosine biosynthesis protein TsaE</fullName>
    </recommendedName>
    <alternativeName>
        <fullName evidence="10">t(6)A37 threonylcarbamoyladenosine biosynthesis protein TsaE</fullName>
    </alternativeName>
</protein>
<dbReference type="GO" id="GO:0005737">
    <property type="term" value="C:cytoplasm"/>
    <property type="evidence" value="ECO:0007669"/>
    <property type="project" value="UniProtKB-SubCell"/>
</dbReference>
<dbReference type="GO" id="GO:0005524">
    <property type="term" value="F:ATP binding"/>
    <property type="evidence" value="ECO:0007669"/>
    <property type="project" value="UniProtKB-KW"/>
</dbReference>
<evidence type="ECO:0000256" key="7">
    <source>
        <dbReference type="ARBA" id="ARBA00022741"/>
    </source>
</evidence>
<evidence type="ECO:0000256" key="4">
    <source>
        <dbReference type="ARBA" id="ARBA00022490"/>
    </source>
</evidence>
<comment type="similarity">
    <text evidence="2">Belongs to the TsaE family.</text>
</comment>
<evidence type="ECO:0000256" key="10">
    <source>
        <dbReference type="ARBA" id="ARBA00032441"/>
    </source>
</evidence>
<evidence type="ECO:0000256" key="2">
    <source>
        <dbReference type="ARBA" id="ARBA00007599"/>
    </source>
</evidence>
<proteinExistence type="inferred from homology"/>
<keyword evidence="7" id="KW-0547">Nucleotide-binding</keyword>
<organism evidence="11">
    <name type="scientific">invertebrate metagenome</name>
    <dbReference type="NCBI Taxonomy" id="1711999"/>
    <lineage>
        <taxon>unclassified sequences</taxon>
        <taxon>metagenomes</taxon>
        <taxon>organismal metagenomes</taxon>
    </lineage>
</organism>